<protein>
    <submittedName>
        <fullName evidence="7">Sigma-70 family RNA polymerase sigma factor</fullName>
    </submittedName>
</protein>
<accession>A0ABX6D9C3</accession>
<keyword evidence="3" id="KW-0731">Sigma factor</keyword>
<evidence type="ECO:0000256" key="2">
    <source>
        <dbReference type="ARBA" id="ARBA00023015"/>
    </source>
</evidence>
<dbReference type="Pfam" id="PF04542">
    <property type="entry name" value="Sigma70_r2"/>
    <property type="match status" value="1"/>
</dbReference>
<dbReference type="Proteomes" id="UP000373269">
    <property type="component" value="Chromosome"/>
</dbReference>
<dbReference type="EMBL" id="CP045835">
    <property type="protein sequence ID" value="QGG51396.1"/>
    <property type="molecule type" value="Genomic_DNA"/>
</dbReference>
<dbReference type="PANTHER" id="PTHR43133">
    <property type="entry name" value="RNA POLYMERASE ECF-TYPE SIGMA FACTO"/>
    <property type="match status" value="1"/>
</dbReference>
<dbReference type="InterPro" id="IPR007627">
    <property type="entry name" value="RNA_pol_sigma70_r2"/>
</dbReference>
<dbReference type="CDD" id="cd06171">
    <property type="entry name" value="Sigma70_r4"/>
    <property type="match status" value="1"/>
</dbReference>
<gene>
    <name evidence="7" type="ORF">GDS87_10645</name>
</gene>
<comment type="similarity">
    <text evidence="1">Belongs to the sigma-70 factor family. ECF subfamily.</text>
</comment>
<evidence type="ECO:0000256" key="1">
    <source>
        <dbReference type="ARBA" id="ARBA00010641"/>
    </source>
</evidence>
<keyword evidence="4" id="KW-0804">Transcription</keyword>
<feature type="domain" description="RNA polymerase sigma factor 70 region 4 type 2" evidence="6">
    <location>
        <begin position="141"/>
        <end position="191"/>
    </location>
</feature>
<dbReference type="SUPFAM" id="SSF88659">
    <property type="entry name" value="Sigma3 and sigma4 domains of RNA polymerase sigma factors"/>
    <property type="match status" value="1"/>
</dbReference>
<reference evidence="7 8" key="1">
    <citation type="submission" date="2019-11" db="EMBL/GenBank/DDBJ databases">
        <title>Whole Genome Sequencing and Comparative Genomic Analyses of Lysinibacillus pakistanensis LZH-9, a Halotolerant Strain with Excellent COD Removal Capability.</title>
        <authorList>
            <person name="Zhou H."/>
        </authorList>
    </citation>
    <scope>NUCLEOTIDE SEQUENCE [LARGE SCALE GENOMIC DNA]</scope>
    <source>
        <strain evidence="7 8">LZH-9</strain>
    </source>
</reference>
<proteinExistence type="inferred from homology"/>
<dbReference type="PANTHER" id="PTHR43133:SF51">
    <property type="entry name" value="RNA POLYMERASE SIGMA FACTOR"/>
    <property type="match status" value="1"/>
</dbReference>
<dbReference type="Gene3D" id="1.10.10.10">
    <property type="entry name" value="Winged helix-like DNA-binding domain superfamily/Winged helix DNA-binding domain"/>
    <property type="match status" value="1"/>
</dbReference>
<evidence type="ECO:0000259" key="6">
    <source>
        <dbReference type="Pfam" id="PF08281"/>
    </source>
</evidence>
<dbReference type="SUPFAM" id="SSF88946">
    <property type="entry name" value="Sigma2 domain of RNA polymerase sigma factors"/>
    <property type="match status" value="1"/>
</dbReference>
<name>A0ABX6D9C3_9BACI</name>
<evidence type="ECO:0000313" key="7">
    <source>
        <dbReference type="EMBL" id="QGG51396.1"/>
    </source>
</evidence>
<keyword evidence="2" id="KW-0805">Transcription regulation</keyword>
<dbReference type="NCBIfam" id="TIGR02937">
    <property type="entry name" value="sigma70-ECF"/>
    <property type="match status" value="1"/>
</dbReference>
<organism evidence="7 8">
    <name type="scientific">Lysinibacillus pakistanensis</name>
    <dbReference type="NCBI Taxonomy" id="759811"/>
    <lineage>
        <taxon>Bacteria</taxon>
        <taxon>Bacillati</taxon>
        <taxon>Bacillota</taxon>
        <taxon>Bacilli</taxon>
        <taxon>Bacillales</taxon>
        <taxon>Bacillaceae</taxon>
        <taxon>Lysinibacillus</taxon>
    </lineage>
</organism>
<dbReference type="Pfam" id="PF08281">
    <property type="entry name" value="Sigma70_r4_2"/>
    <property type="match status" value="1"/>
</dbReference>
<feature type="domain" description="RNA polymerase sigma-70 region 2" evidence="5">
    <location>
        <begin position="48"/>
        <end position="114"/>
    </location>
</feature>
<sequence>MLLFLKKLESKWAFAKSNGWKEAIFITTQHVSLVQLAQHGDEQAFYQLIEQEQHKLYRMAYVYVQNENDAVEVFQQTIIRAYEGLPQLKEPHYFSTWLTRIIINVCKTYIAKKNTVQLVEPHTLENFTSTTPTYIEEELDLWHSLCKLEEKYKTVLLLRFYQDYSVKDIAAILQYPEGTVKTNIRRGLQALRQKLKGAYIDEWVQSVERGH</sequence>
<dbReference type="Gene3D" id="1.10.1740.10">
    <property type="match status" value="1"/>
</dbReference>
<evidence type="ECO:0000259" key="5">
    <source>
        <dbReference type="Pfam" id="PF04542"/>
    </source>
</evidence>
<dbReference type="InterPro" id="IPR036388">
    <property type="entry name" value="WH-like_DNA-bd_sf"/>
</dbReference>
<dbReference type="InterPro" id="IPR013249">
    <property type="entry name" value="RNA_pol_sigma70_r4_t2"/>
</dbReference>
<keyword evidence="8" id="KW-1185">Reference proteome</keyword>
<evidence type="ECO:0000256" key="3">
    <source>
        <dbReference type="ARBA" id="ARBA00023082"/>
    </source>
</evidence>
<evidence type="ECO:0000313" key="8">
    <source>
        <dbReference type="Proteomes" id="UP000373269"/>
    </source>
</evidence>
<dbReference type="InterPro" id="IPR014284">
    <property type="entry name" value="RNA_pol_sigma-70_dom"/>
</dbReference>
<dbReference type="InterPro" id="IPR013324">
    <property type="entry name" value="RNA_pol_sigma_r3/r4-like"/>
</dbReference>
<dbReference type="InterPro" id="IPR039425">
    <property type="entry name" value="RNA_pol_sigma-70-like"/>
</dbReference>
<evidence type="ECO:0000256" key="4">
    <source>
        <dbReference type="ARBA" id="ARBA00023163"/>
    </source>
</evidence>
<dbReference type="InterPro" id="IPR013325">
    <property type="entry name" value="RNA_pol_sigma_r2"/>
</dbReference>